<sequence length="267" mass="30166">MSFIQADFYSRVLQMECQLNAVLPEARQGVGANAAVREGKYPVLFLLHGTSGDHSDWERWTSIERYAAHKGIAVVMCAGQLSAYANMAYGERFFDYVAYEVPQIAREFFSLSAAREDSFIAGLSMGGYGALKVGLTDPERYGAVGCLSSFNQAYMPPLPDGPLKQIVADRLRLCWDAQDASGIIGTESDLFVLARRALDAGKKLPQIFFACGSDDHNFPPAQDTIRFFTELEGDPFRFKYYRPRGRHDWEFWDEWVQKLLDWLPLQD</sequence>
<proteinExistence type="predicted"/>
<dbReference type="Gene3D" id="3.40.50.1820">
    <property type="entry name" value="alpha/beta hydrolase"/>
    <property type="match status" value="1"/>
</dbReference>
<dbReference type="InterPro" id="IPR000801">
    <property type="entry name" value="Esterase-like"/>
</dbReference>
<dbReference type="Proteomes" id="UP000654279">
    <property type="component" value="Unassembled WGS sequence"/>
</dbReference>
<name>A0A926D160_9FIRM</name>
<gene>
    <name evidence="1" type="ORF">H8699_03090</name>
</gene>
<dbReference type="PANTHER" id="PTHR48098">
    <property type="entry name" value="ENTEROCHELIN ESTERASE-RELATED"/>
    <property type="match status" value="1"/>
</dbReference>
<dbReference type="Pfam" id="PF00756">
    <property type="entry name" value="Esterase"/>
    <property type="match status" value="1"/>
</dbReference>
<keyword evidence="2" id="KW-1185">Reference proteome</keyword>
<evidence type="ECO:0000313" key="2">
    <source>
        <dbReference type="Proteomes" id="UP000654279"/>
    </source>
</evidence>
<reference evidence="1" key="1">
    <citation type="submission" date="2020-08" db="EMBL/GenBank/DDBJ databases">
        <title>Genome public.</title>
        <authorList>
            <person name="Liu C."/>
            <person name="Sun Q."/>
        </authorList>
    </citation>
    <scope>NUCLEOTIDE SEQUENCE</scope>
    <source>
        <strain evidence="1">NSJ-44</strain>
    </source>
</reference>
<dbReference type="PANTHER" id="PTHR48098:SF1">
    <property type="entry name" value="DIACYLGLYCEROL ACYLTRANSFERASE_MYCOLYLTRANSFERASE AG85A"/>
    <property type="match status" value="1"/>
</dbReference>
<dbReference type="EMBL" id="JACRSO010000001">
    <property type="protein sequence ID" value="MBC8528420.1"/>
    <property type="molecule type" value="Genomic_DNA"/>
</dbReference>
<accession>A0A926D160</accession>
<dbReference type="AlphaFoldDB" id="A0A926D160"/>
<dbReference type="InterPro" id="IPR050583">
    <property type="entry name" value="Mycobacterial_A85_antigen"/>
</dbReference>
<dbReference type="GO" id="GO:0016747">
    <property type="term" value="F:acyltransferase activity, transferring groups other than amino-acyl groups"/>
    <property type="evidence" value="ECO:0007669"/>
    <property type="project" value="TreeGrafter"/>
</dbReference>
<organism evidence="1 2">
    <name type="scientific">Luoshenia tenuis</name>
    <dbReference type="NCBI Taxonomy" id="2763654"/>
    <lineage>
        <taxon>Bacteria</taxon>
        <taxon>Bacillati</taxon>
        <taxon>Bacillota</taxon>
        <taxon>Clostridia</taxon>
        <taxon>Christensenellales</taxon>
        <taxon>Christensenellaceae</taxon>
        <taxon>Luoshenia</taxon>
    </lineage>
</organism>
<dbReference type="RefSeq" id="WP_249284438.1">
    <property type="nucleotide sequence ID" value="NZ_JACRSO010000001.1"/>
</dbReference>
<comment type="caution">
    <text evidence="1">The sequence shown here is derived from an EMBL/GenBank/DDBJ whole genome shotgun (WGS) entry which is preliminary data.</text>
</comment>
<evidence type="ECO:0000313" key="1">
    <source>
        <dbReference type="EMBL" id="MBC8528420.1"/>
    </source>
</evidence>
<dbReference type="InterPro" id="IPR029058">
    <property type="entry name" value="AB_hydrolase_fold"/>
</dbReference>
<protein>
    <submittedName>
        <fullName evidence="1">Esterase family protein</fullName>
    </submittedName>
</protein>
<dbReference type="SUPFAM" id="SSF53474">
    <property type="entry name" value="alpha/beta-Hydrolases"/>
    <property type="match status" value="1"/>
</dbReference>